<dbReference type="RefSeq" id="WP_274042022.1">
    <property type="nucleotide sequence ID" value="NZ_JANCPR020000021.1"/>
</dbReference>
<dbReference type="InterPro" id="IPR045920">
    <property type="entry name" value="DUF6339"/>
</dbReference>
<gene>
    <name evidence="1" type="ORF">NMN56_021535</name>
</gene>
<comment type="caution">
    <text evidence="1">The sequence shown here is derived from an EMBL/GenBank/DDBJ whole genome shotgun (WGS) entry which is preliminary data.</text>
</comment>
<dbReference type="Pfam" id="PF19866">
    <property type="entry name" value="DUF6339"/>
    <property type="match status" value="1"/>
</dbReference>
<protein>
    <submittedName>
        <fullName evidence="1">DUF6339 family protein</fullName>
    </submittedName>
</protein>
<proteinExistence type="predicted"/>
<organism evidence="1 2">
    <name type="scientific">Streptomyces iconiensis</name>
    <dbReference type="NCBI Taxonomy" id="1384038"/>
    <lineage>
        <taxon>Bacteria</taxon>
        <taxon>Bacillati</taxon>
        <taxon>Actinomycetota</taxon>
        <taxon>Actinomycetes</taxon>
        <taxon>Kitasatosporales</taxon>
        <taxon>Streptomycetaceae</taxon>
        <taxon>Streptomyces</taxon>
    </lineage>
</organism>
<accession>A0ABT7A094</accession>
<reference evidence="1 2" key="1">
    <citation type="submission" date="2023-05" db="EMBL/GenBank/DDBJ databases">
        <title>Streptantibioticus silvisoli sp. nov., acidotolerant actinomycetes 1 from pine litter.</title>
        <authorList>
            <person name="Swiecimska M."/>
            <person name="Golinska P."/>
            <person name="Sangal V."/>
            <person name="Wachnowicz B."/>
            <person name="Goodfellow M."/>
        </authorList>
    </citation>
    <scope>NUCLEOTIDE SEQUENCE [LARGE SCALE GENOMIC DNA]</scope>
    <source>
        <strain evidence="1 2">DSM 42109</strain>
    </source>
</reference>
<name>A0ABT7A094_9ACTN</name>
<dbReference type="EMBL" id="JANCPR020000021">
    <property type="protein sequence ID" value="MDJ1134502.1"/>
    <property type="molecule type" value="Genomic_DNA"/>
</dbReference>
<dbReference type="Proteomes" id="UP001214441">
    <property type="component" value="Unassembled WGS sequence"/>
</dbReference>
<evidence type="ECO:0000313" key="2">
    <source>
        <dbReference type="Proteomes" id="UP001214441"/>
    </source>
</evidence>
<keyword evidence="2" id="KW-1185">Reference proteome</keyword>
<sequence>MTGKPTRQPKYLRLLPDSSAGLFLTEGLLTGEDDVKSIQLDGEAQPLPEEKRFRWDGVRDLLEDAMYEFGETRTAADAWLAPRLHATLRLTRVEAADPGLWNYLALGVAPDYVHWRHNPSGERPAEPTAPVPAERFKGPHYKQAFARLWWTAELFRDGPDYTPVVTACGIQDILNFAIRLEVMDHRPTAQAVVRLLTDGTVRTGRETNALAAAVNAAASTLFLDALAPDVDRNPTDIRAWSDGAEDAMPVNRRILPGGPDEERTPKESVEILAEQFRELFDEAPVRGSRPVQSGD</sequence>
<evidence type="ECO:0000313" key="1">
    <source>
        <dbReference type="EMBL" id="MDJ1134502.1"/>
    </source>
</evidence>